<dbReference type="EMBL" id="DVMV01000024">
    <property type="protein sequence ID" value="HIU45338.1"/>
    <property type="molecule type" value="Genomic_DNA"/>
</dbReference>
<dbReference type="Proteomes" id="UP000824070">
    <property type="component" value="Unassembled WGS sequence"/>
</dbReference>
<dbReference type="AlphaFoldDB" id="A0A9D1S3P5"/>
<keyword evidence="1" id="KW-0732">Signal</keyword>
<evidence type="ECO:0008006" key="4">
    <source>
        <dbReference type="Google" id="ProtNLM"/>
    </source>
</evidence>
<organism evidence="2 3">
    <name type="scientific">Candidatus Alloenteromonas pullicola</name>
    <dbReference type="NCBI Taxonomy" id="2840784"/>
    <lineage>
        <taxon>Bacteria</taxon>
        <taxon>Bacillati</taxon>
        <taxon>Bacillota</taxon>
        <taxon>Bacillota incertae sedis</taxon>
        <taxon>Candidatus Alloenteromonas</taxon>
    </lineage>
</organism>
<proteinExistence type="predicted"/>
<evidence type="ECO:0000313" key="3">
    <source>
        <dbReference type="Proteomes" id="UP000824070"/>
    </source>
</evidence>
<evidence type="ECO:0000313" key="2">
    <source>
        <dbReference type="EMBL" id="HIU45338.1"/>
    </source>
</evidence>
<feature type="signal peptide" evidence="1">
    <location>
        <begin position="1"/>
        <end position="27"/>
    </location>
</feature>
<name>A0A9D1S3P5_9FIRM</name>
<gene>
    <name evidence="2" type="ORF">IAC52_03460</name>
</gene>
<evidence type="ECO:0000256" key="1">
    <source>
        <dbReference type="SAM" id="SignalP"/>
    </source>
</evidence>
<protein>
    <recommendedName>
        <fullName evidence="4">DUF3298 domain-containing protein</fullName>
    </recommendedName>
</protein>
<sequence length="419" mass="45726">MRKTYLALGLPLLLPLAATSAALPSSAEEGPEYLRLFQLPYNVKGSAVLTTDYGEGLESLNSIATYSVDRDYGAVTFDDEEHEAIRDHGPASDTIHYEGSDGYSYHDTLNYQNQLESVVDEDFGMDLVYASAYYDPFDYINPSDIEGSSLSSQKAELMLNAYFGLDFPVTAATFSGYDLENPADSKVTLEFTCPVRPDAIESTSGMFIGESTLTVDLSFGILKESFGRISVGAEDNPELKSALQGLGTNYTVTVAENDLRLGYTYYYSGDSLYIHGDPSLPYPVDGDTYYVQGAGSRATGYRYSAATASWSTTGINYQIANYLPNYSKIAPEVLQKQSEGVYAFLPDAVPLLSRDLVPSAFSVSSVEPFYAYVSLDGETMSEVSIGYYDFQYGPYSITASFSEVGSTAMPSWLDTSFAE</sequence>
<reference evidence="2" key="1">
    <citation type="submission" date="2020-10" db="EMBL/GenBank/DDBJ databases">
        <authorList>
            <person name="Gilroy R."/>
        </authorList>
    </citation>
    <scope>NUCLEOTIDE SEQUENCE</scope>
    <source>
        <strain evidence="2">ChiGjej1B1-22543</strain>
    </source>
</reference>
<feature type="chain" id="PRO_5038767035" description="DUF3298 domain-containing protein" evidence="1">
    <location>
        <begin position="28"/>
        <end position="419"/>
    </location>
</feature>
<reference evidence="2" key="2">
    <citation type="journal article" date="2021" name="PeerJ">
        <title>Extensive microbial diversity within the chicken gut microbiome revealed by metagenomics and culture.</title>
        <authorList>
            <person name="Gilroy R."/>
            <person name="Ravi A."/>
            <person name="Getino M."/>
            <person name="Pursley I."/>
            <person name="Horton D.L."/>
            <person name="Alikhan N.F."/>
            <person name="Baker D."/>
            <person name="Gharbi K."/>
            <person name="Hall N."/>
            <person name="Watson M."/>
            <person name="Adriaenssens E.M."/>
            <person name="Foster-Nyarko E."/>
            <person name="Jarju S."/>
            <person name="Secka A."/>
            <person name="Antonio M."/>
            <person name="Oren A."/>
            <person name="Chaudhuri R.R."/>
            <person name="La Ragione R."/>
            <person name="Hildebrand F."/>
            <person name="Pallen M.J."/>
        </authorList>
    </citation>
    <scope>NUCLEOTIDE SEQUENCE</scope>
    <source>
        <strain evidence="2">ChiGjej1B1-22543</strain>
    </source>
</reference>
<comment type="caution">
    <text evidence="2">The sequence shown here is derived from an EMBL/GenBank/DDBJ whole genome shotgun (WGS) entry which is preliminary data.</text>
</comment>
<accession>A0A9D1S3P5</accession>